<dbReference type="Gene3D" id="3.40.1280.10">
    <property type="match status" value="1"/>
</dbReference>
<keyword evidence="2 8" id="KW-0489">Methyltransferase</keyword>
<keyword evidence="6" id="KW-0694">RNA-binding</keyword>
<reference evidence="8" key="1">
    <citation type="submission" date="2020-04" db="EMBL/GenBank/DDBJ databases">
        <authorList>
            <person name="Zhang T."/>
        </authorList>
    </citation>
    <scope>NUCLEOTIDE SEQUENCE</scope>
    <source>
        <strain evidence="8">HKST-UBA17</strain>
    </source>
</reference>
<accession>A0A955I2V5</accession>
<keyword evidence="4" id="KW-0949">S-adenosyl-L-methionine</keyword>
<gene>
    <name evidence="8" type="ORF">KC685_02960</name>
</gene>
<dbReference type="Proteomes" id="UP000741282">
    <property type="component" value="Unassembled WGS sequence"/>
</dbReference>
<protein>
    <submittedName>
        <fullName evidence="8">RNA methyltransferase</fullName>
    </submittedName>
</protein>
<dbReference type="CDD" id="cd18097">
    <property type="entry name" value="SpoU-like"/>
    <property type="match status" value="1"/>
</dbReference>
<keyword evidence="3" id="KW-0808">Transferase</keyword>
<dbReference type="GO" id="GO:0000049">
    <property type="term" value="F:tRNA binding"/>
    <property type="evidence" value="ECO:0007669"/>
    <property type="project" value="UniProtKB-KW"/>
</dbReference>
<dbReference type="AlphaFoldDB" id="A0A955I2V5"/>
<dbReference type="EMBL" id="JAGQLN010000009">
    <property type="protein sequence ID" value="MCA9376854.1"/>
    <property type="molecule type" value="Genomic_DNA"/>
</dbReference>
<evidence type="ECO:0000313" key="9">
    <source>
        <dbReference type="Proteomes" id="UP000741282"/>
    </source>
</evidence>
<dbReference type="GO" id="GO:0008173">
    <property type="term" value="F:RNA methyltransferase activity"/>
    <property type="evidence" value="ECO:0007669"/>
    <property type="project" value="InterPro"/>
</dbReference>
<evidence type="ECO:0000256" key="3">
    <source>
        <dbReference type="ARBA" id="ARBA00022679"/>
    </source>
</evidence>
<dbReference type="GO" id="GO:0002938">
    <property type="term" value="P:tRNA guanine ribose methylation"/>
    <property type="evidence" value="ECO:0007669"/>
    <property type="project" value="TreeGrafter"/>
</dbReference>
<reference evidence="8" key="2">
    <citation type="journal article" date="2021" name="Microbiome">
        <title>Successional dynamics and alternative stable states in a saline activated sludge microbial community over 9 years.</title>
        <authorList>
            <person name="Wang Y."/>
            <person name="Ye J."/>
            <person name="Ju F."/>
            <person name="Liu L."/>
            <person name="Boyd J.A."/>
            <person name="Deng Y."/>
            <person name="Parks D.H."/>
            <person name="Jiang X."/>
            <person name="Yin X."/>
            <person name="Woodcroft B.J."/>
            <person name="Tyson G.W."/>
            <person name="Hugenholtz P."/>
            <person name="Polz M.F."/>
            <person name="Zhang T."/>
        </authorList>
    </citation>
    <scope>NUCLEOTIDE SEQUENCE</scope>
    <source>
        <strain evidence="8">HKST-UBA17</strain>
    </source>
</reference>
<proteinExistence type="predicted"/>
<keyword evidence="1" id="KW-0820">tRNA-binding</keyword>
<dbReference type="Pfam" id="PF00588">
    <property type="entry name" value="SpoU_methylase"/>
    <property type="match status" value="1"/>
</dbReference>
<evidence type="ECO:0000256" key="1">
    <source>
        <dbReference type="ARBA" id="ARBA00022555"/>
    </source>
</evidence>
<evidence type="ECO:0000256" key="4">
    <source>
        <dbReference type="ARBA" id="ARBA00022691"/>
    </source>
</evidence>
<dbReference type="InterPro" id="IPR029028">
    <property type="entry name" value="Alpha/beta_knot_MTases"/>
</dbReference>
<dbReference type="PANTHER" id="PTHR43453">
    <property type="entry name" value="RRNA METHYLASE-LIKE"/>
    <property type="match status" value="1"/>
</dbReference>
<evidence type="ECO:0000313" key="8">
    <source>
        <dbReference type="EMBL" id="MCA9376854.1"/>
    </source>
</evidence>
<evidence type="ECO:0000256" key="2">
    <source>
        <dbReference type="ARBA" id="ARBA00022603"/>
    </source>
</evidence>
<comment type="caution">
    <text evidence="8">The sequence shown here is derived from an EMBL/GenBank/DDBJ whole genome shotgun (WGS) entry which is preliminary data.</text>
</comment>
<evidence type="ECO:0000256" key="5">
    <source>
        <dbReference type="ARBA" id="ARBA00022694"/>
    </source>
</evidence>
<evidence type="ECO:0000256" key="6">
    <source>
        <dbReference type="ARBA" id="ARBA00022884"/>
    </source>
</evidence>
<evidence type="ECO:0000259" key="7">
    <source>
        <dbReference type="Pfam" id="PF00588"/>
    </source>
</evidence>
<sequence length="150" mass="16435">MTNRKIAVILDNIRSSHNVGSILRTCDGAGVTHVYLCGITATPRDHKVRKASLGAEDSVSWSHHGSTTEAITIARRNGYKIISVELTDDGKDYHLYDLNGPTAFIFGNERLGIGMNILEISDETIMIPMHGKKLSLNVSISAGIILFHYI</sequence>
<feature type="domain" description="tRNA/rRNA methyltransferase SpoU type" evidence="7">
    <location>
        <begin position="6"/>
        <end position="147"/>
    </location>
</feature>
<organism evidence="8 9">
    <name type="scientific">Candidatus Dojkabacteria bacterium</name>
    <dbReference type="NCBI Taxonomy" id="2099670"/>
    <lineage>
        <taxon>Bacteria</taxon>
        <taxon>Candidatus Dojkabacteria</taxon>
    </lineage>
</organism>
<dbReference type="InterPro" id="IPR029026">
    <property type="entry name" value="tRNA_m1G_MTases_N"/>
</dbReference>
<dbReference type="InterPro" id="IPR033671">
    <property type="entry name" value="TrmH"/>
</dbReference>
<dbReference type="PANTHER" id="PTHR43453:SF1">
    <property type="entry name" value="TRNA_RRNA METHYLTRANSFERASE SPOU TYPE DOMAIN-CONTAINING PROTEIN"/>
    <property type="match status" value="1"/>
</dbReference>
<name>A0A955I2V5_9BACT</name>
<dbReference type="SUPFAM" id="SSF75217">
    <property type="entry name" value="alpha/beta knot"/>
    <property type="match status" value="1"/>
</dbReference>
<dbReference type="InterPro" id="IPR001537">
    <property type="entry name" value="SpoU_MeTrfase"/>
</dbReference>
<keyword evidence="5" id="KW-0819">tRNA processing</keyword>